<proteinExistence type="predicted"/>
<dbReference type="EMBL" id="UFXP01000001">
    <property type="protein sequence ID" value="STC77975.1"/>
    <property type="molecule type" value="Genomic_DNA"/>
</dbReference>
<dbReference type="Proteomes" id="UP000254287">
    <property type="component" value="Unassembled WGS sequence"/>
</dbReference>
<accession>A0A376CYS8</accession>
<name>A0A376CYS8_9CORY</name>
<dbReference type="AlphaFoldDB" id="A0A376CYS8"/>
<keyword evidence="1" id="KW-0472">Membrane</keyword>
<organism evidence="2 3">
    <name type="scientific">Corynebacterium minutissimum</name>
    <dbReference type="NCBI Taxonomy" id="38301"/>
    <lineage>
        <taxon>Bacteria</taxon>
        <taxon>Bacillati</taxon>
        <taxon>Actinomycetota</taxon>
        <taxon>Actinomycetes</taxon>
        <taxon>Mycobacteriales</taxon>
        <taxon>Corynebacteriaceae</taxon>
        <taxon>Corynebacterium</taxon>
    </lineage>
</organism>
<keyword evidence="1" id="KW-0812">Transmembrane</keyword>
<keyword evidence="1" id="KW-1133">Transmembrane helix</keyword>
<sequence>MTFSFLTSGFGPPQRPHSGFDPFALIPIFGCLFGLFFVGLGVWNVLTAIGRARRLRTAWRNSWIEYRPALIGELVYLRSKTEGSEKNERTHFYYSAPLLILQPDGSFSNATSGEFRANYPNALKSRGAALSEASRAATVDSTRNNGWTVAAYRTDSQVSEAEIPCGLSTKQIDAILRFAEQRWIT</sequence>
<protein>
    <submittedName>
        <fullName evidence="2">Uncharacterized protein</fullName>
    </submittedName>
</protein>
<reference evidence="2 3" key="1">
    <citation type="submission" date="2018-06" db="EMBL/GenBank/DDBJ databases">
        <authorList>
            <consortium name="Pathogen Informatics"/>
            <person name="Doyle S."/>
        </authorList>
    </citation>
    <scope>NUCLEOTIDE SEQUENCE [LARGE SCALE GENOMIC DNA]</scope>
    <source>
        <strain evidence="2 3">NCTC10289</strain>
    </source>
</reference>
<evidence type="ECO:0000313" key="2">
    <source>
        <dbReference type="EMBL" id="STC77975.1"/>
    </source>
</evidence>
<feature type="transmembrane region" description="Helical" evidence="1">
    <location>
        <begin position="23"/>
        <end position="46"/>
    </location>
</feature>
<evidence type="ECO:0000256" key="1">
    <source>
        <dbReference type="SAM" id="Phobius"/>
    </source>
</evidence>
<gene>
    <name evidence="2" type="ORF">NCTC10289_01411</name>
</gene>
<evidence type="ECO:0000313" key="3">
    <source>
        <dbReference type="Proteomes" id="UP000254287"/>
    </source>
</evidence>